<sequence length="58" mass="6872">MAEASRWHRGGAPKPKLHYRKEVEIRTTLQELSLYFIFLINLCICNYVISIFGHFCAW</sequence>
<dbReference type="EMBL" id="CAAGRJ010003675">
    <property type="protein sequence ID" value="VFV21621.1"/>
    <property type="molecule type" value="Genomic_DNA"/>
</dbReference>
<accession>A0A485ML19</accession>
<evidence type="ECO:0000313" key="3">
    <source>
        <dbReference type="Proteomes" id="UP000386466"/>
    </source>
</evidence>
<keyword evidence="1" id="KW-0472">Membrane</keyword>
<feature type="transmembrane region" description="Helical" evidence="1">
    <location>
        <begin position="34"/>
        <end position="57"/>
    </location>
</feature>
<gene>
    <name evidence="2" type="ORF">LYPA_23C002032</name>
</gene>
<protein>
    <submittedName>
        <fullName evidence="2">Polycystic kidney disease 2-like 2</fullName>
    </submittedName>
</protein>
<dbReference type="AlphaFoldDB" id="A0A485ML19"/>
<evidence type="ECO:0000256" key="1">
    <source>
        <dbReference type="SAM" id="Phobius"/>
    </source>
</evidence>
<keyword evidence="1" id="KW-1133">Transmembrane helix</keyword>
<reference evidence="2 3" key="1">
    <citation type="submission" date="2019-01" db="EMBL/GenBank/DDBJ databases">
        <authorList>
            <person name="Alioto T."/>
            <person name="Alioto T."/>
        </authorList>
    </citation>
    <scope>NUCLEOTIDE SEQUENCE [LARGE SCALE GENOMIC DNA]</scope>
</reference>
<organism evidence="2 3">
    <name type="scientific">Lynx pardinus</name>
    <name type="common">Iberian lynx</name>
    <name type="synonym">Felis pardina</name>
    <dbReference type="NCBI Taxonomy" id="191816"/>
    <lineage>
        <taxon>Eukaryota</taxon>
        <taxon>Metazoa</taxon>
        <taxon>Chordata</taxon>
        <taxon>Craniata</taxon>
        <taxon>Vertebrata</taxon>
        <taxon>Euteleostomi</taxon>
        <taxon>Mammalia</taxon>
        <taxon>Eutheria</taxon>
        <taxon>Laurasiatheria</taxon>
        <taxon>Carnivora</taxon>
        <taxon>Feliformia</taxon>
        <taxon>Felidae</taxon>
        <taxon>Felinae</taxon>
        <taxon>Lynx</taxon>
    </lineage>
</organism>
<dbReference type="Proteomes" id="UP000386466">
    <property type="component" value="Unassembled WGS sequence"/>
</dbReference>
<keyword evidence="3" id="KW-1185">Reference proteome</keyword>
<keyword evidence="1" id="KW-0812">Transmembrane</keyword>
<proteinExistence type="predicted"/>
<evidence type="ECO:0000313" key="2">
    <source>
        <dbReference type="EMBL" id="VFV21621.1"/>
    </source>
</evidence>
<name>A0A485ML19_LYNPA</name>